<keyword evidence="9 17" id="KW-1278">Translocase</keyword>
<evidence type="ECO:0000256" key="6">
    <source>
        <dbReference type="ARBA" id="ARBA00022660"/>
    </source>
</evidence>
<keyword evidence="13 17" id="KW-0830">Ubiquinone</keyword>
<evidence type="ECO:0000259" key="19">
    <source>
        <dbReference type="Pfam" id="PF06444"/>
    </source>
</evidence>
<geneLocation type="mitochondrion" evidence="20"/>
<dbReference type="CTD" id="4536"/>
<keyword evidence="15 17" id="KW-0472">Membrane</keyword>
<comment type="similarity">
    <text evidence="2 17">Belongs to the complex I subunit 2 family.</text>
</comment>
<evidence type="ECO:0000256" key="14">
    <source>
        <dbReference type="ARBA" id="ARBA00023128"/>
    </source>
</evidence>
<evidence type="ECO:0000256" key="15">
    <source>
        <dbReference type="ARBA" id="ARBA00023136"/>
    </source>
</evidence>
<evidence type="ECO:0000256" key="1">
    <source>
        <dbReference type="ARBA" id="ARBA00004448"/>
    </source>
</evidence>
<feature type="transmembrane region" description="Helical" evidence="17">
    <location>
        <begin position="323"/>
        <end position="345"/>
    </location>
</feature>
<accession>A0A060CTD8</accession>
<evidence type="ECO:0000256" key="2">
    <source>
        <dbReference type="ARBA" id="ARBA00007012"/>
    </source>
</evidence>
<dbReference type="Pfam" id="PF06444">
    <property type="entry name" value="NADH_dehy_S2_C"/>
    <property type="match status" value="1"/>
</dbReference>
<dbReference type="InterPro" id="IPR001750">
    <property type="entry name" value="ND/Mrp_TM"/>
</dbReference>
<evidence type="ECO:0000256" key="11">
    <source>
        <dbReference type="ARBA" id="ARBA00022989"/>
    </source>
</evidence>
<dbReference type="RefSeq" id="YP_009040767.1">
    <property type="nucleotide sequence ID" value="NC_024285.1"/>
</dbReference>
<feature type="transmembrane region" description="Helical" evidence="17">
    <location>
        <begin position="93"/>
        <end position="115"/>
    </location>
</feature>
<dbReference type="GeneID" id="19592041"/>
<dbReference type="GO" id="GO:0008137">
    <property type="term" value="F:NADH dehydrogenase (ubiquinone) activity"/>
    <property type="evidence" value="ECO:0007669"/>
    <property type="project" value="UniProtKB-EC"/>
</dbReference>
<evidence type="ECO:0000256" key="13">
    <source>
        <dbReference type="ARBA" id="ARBA00023075"/>
    </source>
</evidence>
<evidence type="ECO:0000256" key="9">
    <source>
        <dbReference type="ARBA" id="ARBA00022967"/>
    </source>
</evidence>
<dbReference type="PRINTS" id="PR01436">
    <property type="entry name" value="NADHDHGNASE2"/>
</dbReference>
<evidence type="ECO:0000256" key="7">
    <source>
        <dbReference type="ARBA" id="ARBA00022692"/>
    </source>
</evidence>
<feature type="transmembrane region" description="Helical" evidence="17">
    <location>
        <begin position="152"/>
        <end position="170"/>
    </location>
</feature>
<evidence type="ECO:0000313" key="20">
    <source>
        <dbReference type="EMBL" id="AIB02972.1"/>
    </source>
</evidence>
<keyword evidence="14 17" id="KW-0496">Mitochondrion</keyword>
<comment type="subcellular location">
    <subcellularLocation>
        <location evidence="1 17">Mitochondrion inner membrane</location>
        <topology evidence="1 17">Multi-pass membrane protein</topology>
    </subcellularLocation>
</comment>
<feature type="transmembrane region" description="Helical" evidence="17">
    <location>
        <begin position="57"/>
        <end position="81"/>
    </location>
</feature>
<keyword evidence="11 17" id="KW-1133">Transmembrane helix</keyword>
<evidence type="ECO:0000256" key="8">
    <source>
        <dbReference type="ARBA" id="ARBA00022792"/>
    </source>
</evidence>
<dbReference type="Pfam" id="PF00361">
    <property type="entry name" value="Proton_antipo_M"/>
    <property type="match status" value="1"/>
</dbReference>
<keyword evidence="7 17" id="KW-0812">Transmembrane</keyword>
<evidence type="ECO:0000256" key="10">
    <source>
        <dbReference type="ARBA" id="ARBA00022982"/>
    </source>
</evidence>
<dbReference type="InterPro" id="IPR010933">
    <property type="entry name" value="NADH_DH_su2_C"/>
</dbReference>
<feature type="transmembrane region" description="Helical" evidence="17">
    <location>
        <begin position="273"/>
        <end position="293"/>
    </location>
</feature>
<evidence type="ECO:0000256" key="5">
    <source>
        <dbReference type="ARBA" id="ARBA00022448"/>
    </source>
</evidence>
<dbReference type="EC" id="7.1.1.2" evidence="3 17"/>
<gene>
    <name evidence="20" type="primary">ND2</name>
</gene>
<keyword evidence="12 17" id="KW-0520">NAD</keyword>
<evidence type="ECO:0000256" key="3">
    <source>
        <dbReference type="ARBA" id="ARBA00012944"/>
    </source>
</evidence>
<proteinExistence type="inferred from homology"/>
<feature type="domain" description="NADH dehydrogenase subunit 2 C-terminal" evidence="19">
    <location>
        <begin position="289"/>
        <end position="342"/>
    </location>
</feature>
<comment type="function">
    <text evidence="17">Core subunit of the mitochondrial membrane respiratory chain NADH dehydrogenase (Complex I) which catalyzes electron transfer from NADH through the respiratory chain, using ubiquinone as an electron acceptor. Essential for the catalytic activity and assembly of complex I.</text>
</comment>
<evidence type="ECO:0000259" key="18">
    <source>
        <dbReference type="Pfam" id="PF00361"/>
    </source>
</evidence>
<dbReference type="AlphaFoldDB" id="A0A060CTD8"/>
<evidence type="ECO:0000256" key="12">
    <source>
        <dbReference type="ARBA" id="ARBA00023027"/>
    </source>
</evidence>
<feature type="domain" description="NADH:quinone oxidoreductase/Mrp antiporter transmembrane" evidence="18">
    <location>
        <begin position="23"/>
        <end position="288"/>
    </location>
</feature>
<organism evidence="20">
    <name type="scientific">Aseraggodes kobensis</name>
    <name type="common">milky spotted sole</name>
    <dbReference type="NCBI Taxonomy" id="195596"/>
    <lineage>
        <taxon>Eukaryota</taxon>
        <taxon>Metazoa</taxon>
        <taxon>Chordata</taxon>
        <taxon>Craniata</taxon>
        <taxon>Vertebrata</taxon>
        <taxon>Euteleostomi</taxon>
        <taxon>Actinopterygii</taxon>
        <taxon>Neopterygii</taxon>
        <taxon>Teleostei</taxon>
        <taxon>Neoteleostei</taxon>
        <taxon>Acanthomorphata</taxon>
        <taxon>Carangaria</taxon>
        <taxon>Pleuronectiformes</taxon>
        <taxon>Pleuronectoidei</taxon>
        <taxon>Soleidae</taxon>
        <taxon>Aseraggodes</taxon>
    </lineage>
</organism>
<evidence type="ECO:0000256" key="4">
    <source>
        <dbReference type="ARBA" id="ARBA00021008"/>
    </source>
</evidence>
<keyword evidence="10 17" id="KW-0249">Electron transport</keyword>
<keyword evidence="8 17" id="KW-0999">Mitochondrion inner membrane</keyword>
<keyword evidence="5" id="KW-0813">Transport</keyword>
<protein>
    <recommendedName>
        <fullName evidence="4 17">NADH-ubiquinone oxidoreductase chain 2</fullName>
        <ecNumber evidence="3 17">7.1.1.2</ecNumber>
    </recommendedName>
</protein>
<dbReference type="EMBL" id="KJ601760">
    <property type="protein sequence ID" value="AIB02972.1"/>
    <property type="molecule type" value="Genomic_DNA"/>
</dbReference>
<dbReference type="InterPro" id="IPR003917">
    <property type="entry name" value="NADH_UbQ_OxRdtase_chain2"/>
</dbReference>
<evidence type="ECO:0000256" key="16">
    <source>
        <dbReference type="ARBA" id="ARBA00049551"/>
    </source>
</evidence>
<name>A0A060CTD8_9PLEU</name>
<sequence>MGPYLTAIMLMSLGLGTTIVMSSHHWMLAWMGLEINALAMIPLIAQKSHPRPVEAATKYFLTQAAAAMTILFAAIMNTWAAGEWSTDFTIQPFPMTILSLGLAMKIGLAPLHLWMPEVMQGMTLPTGLILATWQKLAPFALLIQITQNDSKILMTLGLLSILAGGWAGLNQTQLRKILAYSSIAHMGWMSIIISFSPSLATMTLLMYFITTASAFLLFNLMKATNIGALATCWSKAPIATTLAPLLMLSLGGLPPLSGFMPKLLIITELTKQQLGILATLAAISTLLTMYFYLRIAYSLSLTLCPNNLPGTTPWRFINKQPTLPLAIVATSSIILLPLSPAALALTTL</sequence>
<evidence type="ECO:0000256" key="17">
    <source>
        <dbReference type="RuleBase" id="RU003403"/>
    </source>
</evidence>
<keyword evidence="6 17" id="KW-0679">Respiratory chain</keyword>
<dbReference type="PANTHER" id="PTHR46552:SF1">
    <property type="entry name" value="NADH-UBIQUINONE OXIDOREDUCTASE CHAIN 2"/>
    <property type="match status" value="1"/>
</dbReference>
<dbReference type="InterPro" id="IPR050175">
    <property type="entry name" value="Complex_I_Subunit_2"/>
</dbReference>
<dbReference type="PANTHER" id="PTHR46552">
    <property type="entry name" value="NADH-UBIQUINONE OXIDOREDUCTASE CHAIN 2"/>
    <property type="match status" value="1"/>
</dbReference>
<dbReference type="GO" id="GO:0005743">
    <property type="term" value="C:mitochondrial inner membrane"/>
    <property type="evidence" value="ECO:0007669"/>
    <property type="project" value="UniProtKB-SubCell"/>
</dbReference>
<comment type="catalytic activity">
    <reaction evidence="16 17">
        <text>a ubiquinone + NADH + 5 H(+)(in) = a ubiquinol + NAD(+) + 4 H(+)(out)</text>
        <dbReference type="Rhea" id="RHEA:29091"/>
        <dbReference type="Rhea" id="RHEA-COMP:9565"/>
        <dbReference type="Rhea" id="RHEA-COMP:9566"/>
        <dbReference type="ChEBI" id="CHEBI:15378"/>
        <dbReference type="ChEBI" id="CHEBI:16389"/>
        <dbReference type="ChEBI" id="CHEBI:17976"/>
        <dbReference type="ChEBI" id="CHEBI:57540"/>
        <dbReference type="ChEBI" id="CHEBI:57945"/>
        <dbReference type="EC" id="7.1.1.2"/>
    </reaction>
</comment>
<reference evidence="20" key="1">
    <citation type="journal article" date="2014" name="Mitochondrial DNA">
        <title>Complete mitochondrial genome of milk sole fish Aseraggodes kobensis (Pleuronectiformes: Soleidae).</title>
        <authorList>
            <person name="Chen X."/>
            <person name="Ai W."/>
            <person name="Peng X."/>
            <person name="Xiang D."/>
            <person name="Huang X."/>
        </authorList>
    </citation>
    <scope>NUCLEOTIDE SEQUENCE</scope>
</reference>
<dbReference type="GO" id="GO:0006120">
    <property type="term" value="P:mitochondrial electron transport, NADH to ubiquinone"/>
    <property type="evidence" value="ECO:0007669"/>
    <property type="project" value="InterPro"/>
</dbReference>